<evidence type="ECO:0000256" key="2">
    <source>
        <dbReference type="SAM" id="MobiDB-lite"/>
    </source>
</evidence>
<dbReference type="PANTHER" id="PTHR32385:SF15">
    <property type="entry name" value="INOSITOL PHOSPHOCERAMIDE MANNOSYLTRANSFERASE 1"/>
    <property type="match status" value="1"/>
</dbReference>
<dbReference type="GO" id="GO:0016020">
    <property type="term" value="C:membrane"/>
    <property type="evidence" value="ECO:0007669"/>
    <property type="project" value="GOC"/>
</dbReference>
<dbReference type="GO" id="GO:0000030">
    <property type="term" value="F:mannosyltransferase activity"/>
    <property type="evidence" value="ECO:0007669"/>
    <property type="project" value="TreeGrafter"/>
</dbReference>
<keyword evidence="1" id="KW-0808">Transferase</keyword>
<name>A0A813E7U9_POLGL</name>
<evidence type="ECO:0000313" key="3">
    <source>
        <dbReference type="EMBL" id="CAE8596550.1"/>
    </source>
</evidence>
<evidence type="ECO:0000313" key="4">
    <source>
        <dbReference type="Proteomes" id="UP000654075"/>
    </source>
</evidence>
<comment type="caution">
    <text evidence="3">The sequence shown here is derived from an EMBL/GenBank/DDBJ whole genome shotgun (WGS) entry which is preliminary data.</text>
</comment>
<keyword evidence="4" id="KW-1185">Reference proteome</keyword>
<accession>A0A813E7U9</accession>
<dbReference type="OrthoDB" id="2136125at2759"/>
<feature type="region of interest" description="Disordered" evidence="2">
    <location>
        <begin position="1"/>
        <end position="26"/>
    </location>
</feature>
<feature type="non-terminal residue" evidence="3">
    <location>
        <position position="1"/>
    </location>
</feature>
<feature type="compositionally biased region" description="Basic and acidic residues" evidence="2">
    <location>
        <begin position="1"/>
        <end position="16"/>
    </location>
</feature>
<gene>
    <name evidence="3" type="ORF">PGLA1383_LOCUS15012</name>
</gene>
<proteinExistence type="predicted"/>
<dbReference type="PANTHER" id="PTHR32385">
    <property type="entry name" value="MANNOSYL PHOSPHORYLINOSITOL CERAMIDE SYNTHASE"/>
    <property type="match status" value="1"/>
</dbReference>
<dbReference type="InterPro" id="IPR029044">
    <property type="entry name" value="Nucleotide-diphossugar_trans"/>
</dbReference>
<dbReference type="Proteomes" id="UP000654075">
    <property type="component" value="Unassembled WGS sequence"/>
</dbReference>
<evidence type="ECO:0008006" key="5">
    <source>
        <dbReference type="Google" id="ProtNLM"/>
    </source>
</evidence>
<organism evidence="3 4">
    <name type="scientific">Polarella glacialis</name>
    <name type="common">Dinoflagellate</name>
    <dbReference type="NCBI Taxonomy" id="89957"/>
    <lineage>
        <taxon>Eukaryota</taxon>
        <taxon>Sar</taxon>
        <taxon>Alveolata</taxon>
        <taxon>Dinophyceae</taxon>
        <taxon>Suessiales</taxon>
        <taxon>Suessiaceae</taxon>
        <taxon>Polarella</taxon>
    </lineage>
</organism>
<dbReference type="InterPro" id="IPR051706">
    <property type="entry name" value="Glycosyltransferase_domain"/>
</dbReference>
<dbReference type="EMBL" id="CAJNNV010008700">
    <property type="protein sequence ID" value="CAE8596550.1"/>
    <property type="molecule type" value="Genomic_DNA"/>
</dbReference>
<dbReference type="Gene3D" id="3.90.550.20">
    <property type="match status" value="1"/>
</dbReference>
<evidence type="ECO:0000256" key="1">
    <source>
        <dbReference type="ARBA" id="ARBA00022679"/>
    </source>
</evidence>
<dbReference type="InterPro" id="IPR007577">
    <property type="entry name" value="GlycoTrfase_DXD_sugar-bd_CS"/>
</dbReference>
<feature type="non-terminal residue" evidence="3">
    <location>
        <position position="266"/>
    </location>
</feature>
<dbReference type="SUPFAM" id="SSF53448">
    <property type="entry name" value="Nucleotide-diphospho-sugar transferases"/>
    <property type="match status" value="1"/>
</dbReference>
<sequence>MTARSDELGEIDEKRSGSWASATGSSFPAVGEGWSENWRWGLWSPSDKAWHNFLKNLWCEAATSEGRPVIPLRLHQIWLGPRQLPAECQQFAQGWRGRHPAWEYRLWTDADAEAELQDLPRMAEAFRAAKNPAEKSDLLRLAIVLHHGGLYVDVDFECLRPFDELHDRVSFYTGISNVAAFELNNGLFAAAPGHPLLRYLCERVGRRWAEWGEEDVDTREAVAYQLEKSGMMGSMSELTSVGKAAFLATTGPGFFTRGVLRGLQHV</sequence>
<dbReference type="Pfam" id="PF04488">
    <property type="entry name" value="Gly_transf_sug"/>
    <property type="match status" value="1"/>
</dbReference>
<dbReference type="GO" id="GO:0051999">
    <property type="term" value="P:mannosyl-inositol phosphorylceramide biosynthetic process"/>
    <property type="evidence" value="ECO:0007669"/>
    <property type="project" value="TreeGrafter"/>
</dbReference>
<protein>
    <recommendedName>
        <fullName evidence="5">Alpha-1,4-N-acetylglucosaminyltransferase</fullName>
    </recommendedName>
</protein>
<reference evidence="3" key="1">
    <citation type="submission" date="2021-02" db="EMBL/GenBank/DDBJ databases">
        <authorList>
            <person name="Dougan E. K."/>
            <person name="Rhodes N."/>
            <person name="Thang M."/>
            <person name="Chan C."/>
        </authorList>
    </citation>
    <scope>NUCLEOTIDE SEQUENCE</scope>
</reference>
<dbReference type="AlphaFoldDB" id="A0A813E7U9"/>